<reference evidence="3" key="1">
    <citation type="submission" date="2018-01" db="EMBL/GenBank/DDBJ databases">
        <title>Draft Genome Sequence of the Radioresistant Bacterium Deinococcus aerius TR0125, Isolated from the Higher Atmosphere above Japan.</title>
        <authorList>
            <person name="Satoh K."/>
            <person name="Arai H."/>
            <person name="Sanzen T."/>
            <person name="Kawaguchi Y."/>
            <person name="Hayashi H."/>
            <person name="Yokobori S."/>
            <person name="Yamagishi A."/>
            <person name="Oono Y."/>
            <person name="Narumi I."/>
        </authorList>
    </citation>
    <scope>NUCLEOTIDE SEQUENCE [LARGE SCALE GENOMIC DNA]</scope>
    <source>
        <strain evidence="3">TR0125</strain>
    </source>
</reference>
<feature type="transmembrane region" description="Helical" evidence="1">
    <location>
        <begin position="7"/>
        <end position="27"/>
    </location>
</feature>
<gene>
    <name evidence="2" type="ORF">DAERI_020364</name>
</gene>
<accession>A0A2I9DR43</accession>
<feature type="transmembrane region" description="Helical" evidence="1">
    <location>
        <begin position="39"/>
        <end position="61"/>
    </location>
</feature>
<comment type="caution">
    <text evidence="2">The sequence shown here is derived from an EMBL/GenBank/DDBJ whole genome shotgun (WGS) entry which is preliminary data.</text>
</comment>
<keyword evidence="1" id="KW-1133">Transmembrane helix</keyword>
<dbReference type="RefSeq" id="WP_103128230.1">
    <property type="nucleotide sequence ID" value="NZ_BFAG01000002.1"/>
</dbReference>
<proteinExistence type="predicted"/>
<dbReference type="EMBL" id="BFAG01000002">
    <property type="protein sequence ID" value="GBF04767.1"/>
    <property type="molecule type" value="Genomic_DNA"/>
</dbReference>
<keyword evidence="1" id="KW-0472">Membrane</keyword>
<keyword evidence="1" id="KW-0812">Transmembrane</keyword>
<sequence>MSPKLEAWVGLFGCIGCTVFALFIILGSFTVPESERMNLLAAALMTTLLLYGACIGFYLFWRTVLRR</sequence>
<evidence type="ECO:0000256" key="1">
    <source>
        <dbReference type="SAM" id="Phobius"/>
    </source>
</evidence>
<dbReference type="AlphaFoldDB" id="A0A2I9DR43"/>
<evidence type="ECO:0000313" key="2">
    <source>
        <dbReference type="EMBL" id="GBF04767.1"/>
    </source>
</evidence>
<dbReference type="Proteomes" id="UP000236569">
    <property type="component" value="Unassembled WGS sequence"/>
</dbReference>
<name>A0A2I9DR43_9DEIO</name>
<evidence type="ECO:0000313" key="3">
    <source>
        <dbReference type="Proteomes" id="UP000236569"/>
    </source>
</evidence>
<keyword evidence="3" id="KW-1185">Reference proteome</keyword>
<organism evidence="2 3">
    <name type="scientific">Deinococcus aerius</name>
    <dbReference type="NCBI Taxonomy" id="200253"/>
    <lineage>
        <taxon>Bacteria</taxon>
        <taxon>Thermotogati</taxon>
        <taxon>Deinococcota</taxon>
        <taxon>Deinococci</taxon>
        <taxon>Deinococcales</taxon>
        <taxon>Deinococcaceae</taxon>
        <taxon>Deinococcus</taxon>
    </lineage>
</organism>
<dbReference type="OrthoDB" id="9882067at2"/>
<protein>
    <submittedName>
        <fullName evidence="2">Uncharacterized protein</fullName>
    </submittedName>
</protein>